<accession>A0A940WP16</accession>
<evidence type="ECO:0000313" key="6">
    <source>
        <dbReference type="Proteomes" id="UP000674234"/>
    </source>
</evidence>
<evidence type="ECO:0000256" key="2">
    <source>
        <dbReference type="ARBA" id="ARBA00023125"/>
    </source>
</evidence>
<dbReference type="SUPFAM" id="SSF46785">
    <property type="entry name" value="Winged helix' DNA-binding domain"/>
    <property type="match status" value="1"/>
</dbReference>
<dbReference type="InterPro" id="IPR036390">
    <property type="entry name" value="WH_DNA-bd_sf"/>
</dbReference>
<dbReference type="AlphaFoldDB" id="A0A940WP16"/>
<dbReference type="InterPro" id="IPR001845">
    <property type="entry name" value="HTH_ArsR_DNA-bd_dom"/>
</dbReference>
<organism evidence="5 6">
    <name type="scientific">Microbispora oryzae</name>
    <dbReference type="NCBI Taxonomy" id="2806554"/>
    <lineage>
        <taxon>Bacteria</taxon>
        <taxon>Bacillati</taxon>
        <taxon>Actinomycetota</taxon>
        <taxon>Actinomycetes</taxon>
        <taxon>Streptosporangiales</taxon>
        <taxon>Streptosporangiaceae</taxon>
        <taxon>Microbispora</taxon>
    </lineage>
</organism>
<name>A0A940WP16_9ACTN</name>
<dbReference type="PROSITE" id="PS50987">
    <property type="entry name" value="HTH_ARSR_2"/>
    <property type="match status" value="1"/>
</dbReference>
<dbReference type="RefSeq" id="WP_210155527.1">
    <property type="nucleotide sequence ID" value="NZ_JAFCNB010000004.1"/>
</dbReference>
<keyword evidence="3" id="KW-0804">Transcription</keyword>
<protein>
    <submittedName>
        <fullName evidence="5">Helix-turn-helix transcriptional regulator</fullName>
    </submittedName>
</protein>
<dbReference type="Gene3D" id="1.10.10.10">
    <property type="entry name" value="Winged helix-like DNA-binding domain superfamily/Winged helix DNA-binding domain"/>
    <property type="match status" value="1"/>
</dbReference>
<sequence length="125" mass="13216">MSTSECCDGAEAPDCAGSVTGVVTLDEVAAVKLATALKVLADPVRLRLLELLATSPGGEVCACDLVEPLGRSQPTISHHLKVLREAELINSERRGTWIWYSVNRDAVRQAVAALQTVTGLHPALA</sequence>
<dbReference type="Pfam" id="PF01022">
    <property type="entry name" value="HTH_5"/>
    <property type="match status" value="1"/>
</dbReference>
<dbReference type="SMART" id="SM00418">
    <property type="entry name" value="HTH_ARSR"/>
    <property type="match status" value="1"/>
</dbReference>
<keyword evidence="2" id="KW-0238">DNA-binding</keyword>
<dbReference type="Proteomes" id="UP000674234">
    <property type="component" value="Unassembled WGS sequence"/>
</dbReference>
<proteinExistence type="predicted"/>
<dbReference type="PRINTS" id="PR00778">
    <property type="entry name" value="HTHARSR"/>
</dbReference>
<dbReference type="PANTHER" id="PTHR33154:SF18">
    <property type="entry name" value="ARSENICAL RESISTANCE OPERON REPRESSOR"/>
    <property type="match status" value="1"/>
</dbReference>
<dbReference type="InterPro" id="IPR036388">
    <property type="entry name" value="WH-like_DNA-bd_sf"/>
</dbReference>
<dbReference type="InterPro" id="IPR051081">
    <property type="entry name" value="HTH_MetalResp_TranReg"/>
</dbReference>
<evidence type="ECO:0000256" key="3">
    <source>
        <dbReference type="ARBA" id="ARBA00023163"/>
    </source>
</evidence>
<reference evidence="5" key="1">
    <citation type="submission" date="2021-02" db="EMBL/GenBank/DDBJ databases">
        <title>Draft genome sequence of Microbispora sp. RL4-1S isolated from rice leaves in Thailand.</title>
        <authorList>
            <person name="Muangham S."/>
            <person name="Duangmal K."/>
        </authorList>
    </citation>
    <scope>NUCLEOTIDE SEQUENCE</scope>
    <source>
        <strain evidence="5">RL4-1S</strain>
    </source>
</reference>
<dbReference type="GO" id="GO:0003677">
    <property type="term" value="F:DNA binding"/>
    <property type="evidence" value="ECO:0007669"/>
    <property type="project" value="UniProtKB-KW"/>
</dbReference>
<dbReference type="PANTHER" id="PTHR33154">
    <property type="entry name" value="TRANSCRIPTIONAL REGULATOR, ARSR FAMILY"/>
    <property type="match status" value="1"/>
</dbReference>
<dbReference type="EMBL" id="JAFCNB010000004">
    <property type="protein sequence ID" value="MBP2704244.1"/>
    <property type="molecule type" value="Genomic_DNA"/>
</dbReference>
<evidence type="ECO:0000313" key="5">
    <source>
        <dbReference type="EMBL" id="MBP2704244.1"/>
    </source>
</evidence>
<evidence type="ECO:0000259" key="4">
    <source>
        <dbReference type="PROSITE" id="PS50987"/>
    </source>
</evidence>
<dbReference type="CDD" id="cd00090">
    <property type="entry name" value="HTH_ARSR"/>
    <property type="match status" value="1"/>
</dbReference>
<dbReference type="InterPro" id="IPR018334">
    <property type="entry name" value="ArsR_HTH"/>
</dbReference>
<keyword evidence="6" id="KW-1185">Reference proteome</keyword>
<gene>
    <name evidence="5" type="ORF">JOL79_10520</name>
</gene>
<evidence type="ECO:0000256" key="1">
    <source>
        <dbReference type="ARBA" id="ARBA00023015"/>
    </source>
</evidence>
<feature type="domain" description="HTH arsR-type" evidence="4">
    <location>
        <begin position="25"/>
        <end position="122"/>
    </location>
</feature>
<dbReference type="NCBIfam" id="NF033788">
    <property type="entry name" value="HTH_metalloreg"/>
    <property type="match status" value="1"/>
</dbReference>
<keyword evidence="1" id="KW-0805">Transcription regulation</keyword>
<dbReference type="PROSITE" id="PS00846">
    <property type="entry name" value="HTH_ARSR_1"/>
    <property type="match status" value="1"/>
</dbReference>
<dbReference type="GO" id="GO:0003700">
    <property type="term" value="F:DNA-binding transcription factor activity"/>
    <property type="evidence" value="ECO:0007669"/>
    <property type="project" value="InterPro"/>
</dbReference>
<dbReference type="InterPro" id="IPR011991">
    <property type="entry name" value="ArsR-like_HTH"/>
</dbReference>
<comment type="caution">
    <text evidence="5">The sequence shown here is derived from an EMBL/GenBank/DDBJ whole genome shotgun (WGS) entry which is preliminary data.</text>
</comment>